<dbReference type="GO" id="GO:0004185">
    <property type="term" value="F:serine-type carboxypeptidase activity"/>
    <property type="evidence" value="ECO:0007669"/>
    <property type="project" value="UniProtKB-UniRule"/>
</dbReference>
<dbReference type="AlphaFoldDB" id="A0A6J1JE07"/>
<evidence type="ECO:0000313" key="6">
    <source>
        <dbReference type="RefSeq" id="XP_022986420.1"/>
    </source>
</evidence>
<evidence type="ECO:0000256" key="3">
    <source>
        <dbReference type="ARBA" id="ARBA00022525"/>
    </source>
</evidence>
<dbReference type="GeneID" id="111484161"/>
<dbReference type="EC" id="3.4.16.-" evidence="4"/>
<feature type="chain" id="PRO_5027159423" description="Carboxypeptidase" evidence="4">
    <location>
        <begin position="26"/>
        <end position="465"/>
    </location>
</feature>
<protein>
    <recommendedName>
        <fullName evidence="4">Carboxypeptidase</fullName>
        <ecNumber evidence="4">3.4.16.-</ecNumber>
    </recommendedName>
</protein>
<comment type="subcellular location">
    <subcellularLocation>
        <location evidence="1">Secreted</location>
    </subcellularLocation>
</comment>
<proteinExistence type="inferred from homology"/>
<dbReference type="Pfam" id="PF00450">
    <property type="entry name" value="Peptidase_S10"/>
    <property type="match status" value="1"/>
</dbReference>
<organism evidence="5 6">
    <name type="scientific">Cucurbita maxima</name>
    <name type="common">Pumpkin</name>
    <name type="synonym">Winter squash</name>
    <dbReference type="NCBI Taxonomy" id="3661"/>
    <lineage>
        <taxon>Eukaryota</taxon>
        <taxon>Viridiplantae</taxon>
        <taxon>Streptophyta</taxon>
        <taxon>Embryophyta</taxon>
        <taxon>Tracheophyta</taxon>
        <taxon>Spermatophyta</taxon>
        <taxon>Magnoliopsida</taxon>
        <taxon>eudicotyledons</taxon>
        <taxon>Gunneridae</taxon>
        <taxon>Pentapetalae</taxon>
        <taxon>rosids</taxon>
        <taxon>fabids</taxon>
        <taxon>Cucurbitales</taxon>
        <taxon>Cucurbitaceae</taxon>
        <taxon>Cucurbiteae</taxon>
        <taxon>Cucurbita</taxon>
    </lineage>
</organism>
<name>A0A6J1JE07_CUCMA</name>
<dbReference type="InterPro" id="IPR018202">
    <property type="entry name" value="Ser_caboxypep_ser_AS"/>
</dbReference>
<dbReference type="OrthoDB" id="443318at2759"/>
<dbReference type="KEGG" id="cmax:111484161"/>
<feature type="signal peptide" evidence="4">
    <location>
        <begin position="1"/>
        <end position="25"/>
    </location>
</feature>
<dbReference type="GO" id="GO:0005576">
    <property type="term" value="C:extracellular region"/>
    <property type="evidence" value="ECO:0007669"/>
    <property type="project" value="UniProtKB-SubCell"/>
</dbReference>
<dbReference type="InterPro" id="IPR001563">
    <property type="entry name" value="Peptidase_S10"/>
</dbReference>
<dbReference type="PROSITE" id="PS00131">
    <property type="entry name" value="CARBOXYPEPT_SER_SER"/>
    <property type="match status" value="1"/>
</dbReference>
<evidence type="ECO:0000256" key="1">
    <source>
        <dbReference type="ARBA" id="ARBA00004613"/>
    </source>
</evidence>
<sequence length="465" mass="52034">MDKRFVLRLCFTLIASFTLFHVGTSIKFQDGNEEWGYVQVRPKAHMFWWLYRSPLRVYAGSKPWPTILWLQGGPGGSGTGFGNFLEIGPLNLNLKPRNSTWLQKADLLFVDNPVGTGYSYVESGGEFAKGDVEAAIDMTTLLAEVSKNNTVCLRNAHLYIFAESYGGKFAITLALSLLQAIQAGNLALNLGGVALGNSWMSPEDYTFSWGPLLKDLSRIDDVTLQASNRLAWKIKQQIKNKLYENATVSWSDLEELIITKSNHVDFYNFMLDFEMDPLTSTTITTTTTSSVEPNRIDSFEVKKNSRYLSSHIYKPGSGGGLEALMNGPIKQKLAIIPPNVKWGGQSDLVFQFFTRDFMKSRINEVDELLAKGINVTIYNGQVDLICSTKGTEAWINKLKWEGLKAFINKERTPLFCGNEKQTKGFTKSHKNLHFYWILGAGHFVPVDQPCVTLNMVDAITQSPAS</sequence>
<comment type="similarity">
    <text evidence="2 4">Belongs to the peptidase S10 family.</text>
</comment>
<dbReference type="PANTHER" id="PTHR11802">
    <property type="entry name" value="SERINE PROTEASE FAMILY S10 SERINE CARBOXYPEPTIDASE"/>
    <property type="match status" value="1"/>
</dbReference>
<gene>
    <name evidence="6" type="primary">LOC111484161</name>
</gene>
<keyword evidence="4" id="KW-0732">Signal</keyword>
<evidence type="ECO:0000256" key="2">
    <source>
        <dbReference type="ARBA" id="ARBA00009431"/>
    </source>
</evidence>
<keyword evidence="4" id="KW-0378">Hydrolase</keyword>
<dbReference type="Proteomes" id="UP000504608">
    <property type="component" value="Unplaced"/>
</dbReference>
<dbReference type="PANTHER" id="PTHR11802:SF498">
    <property type="entry name" value="OS03G0393066 PROTEIN"/>
    <property type="match status" value="1"/>
</dbReference>
<keyword evidence="3" id="KW-0964">Secreted</keyword>
<dbReference type="Gene3D" id="3.40.50.1820">
    <property type="entry name" value="alpha/beta hydrolase"/>
    <property type="match status" value="1"/>
</dbReference>
<dbReference type="RefSeq" id="XP_022986420.1">
    <property type="nucleotide sequence ID" value="XM_023130652.1"/>
</dbReference>
<reference evidence="6" key="1">
    <citation type="submission" date="2025-08" db="UniProtKB">
        <authorList>
            <consortium name="RefSeq"/>
        </authorList>
    </citation>
    <scope>IDENTIFICATION</scope>
    <source>
        <tissue evidence="6">Young leaves</tissue>
    </source>
</reference>
<keyword evidence="4" id="KW-0645">Protease</keyword>
<dbReference type="GO" id="GO:0006508">
    <property type="term" value="P:proteolysis"/>
    <property type="evidence" value="ECO:0007669"/>
    <property type="project" value="UniProtKB-KW"/>
</dbReference>
<dbReference type="PRINTS" id="PR00724">
    <property type="entry name" value="CRBOXYPTASEC"/>
</dbReference>
<evidence type="ECO:0000256" key="4">
    <source>
        <dbReference type="RuleBase" id="RU361156"/>
    </source>
</evidence>
<keyword evidence="4" id="KW-0121">Carboxypeptidase</keyword>
<accession>A0A6J1JE07</accession>
<dbReference type="FunFam" id="3.40.50.1820:FF:000123">
    <property type="entry name" value="Carboxypeptidase"/>
    <property type="match status" value="1"/>
</dbReference>
<dbReference type="SUPFAM" id="SSF53474">
    <property type="entry name" value="alpha/beta-Hydrolases"/>
    <property type="match status" value="1"/>
</dbReference>
<keyword evidence="5" id="KW-1185">Reference proteome</keyword>
<evidence type="ECO:0000313" key="5">
    <source>
        <dbReference type="Proteomes" id="UP000504608"/>
    </source>
</evidence>
<dbReference type="InterPro" id="IPR029058">
    <property type="entry name" value="AB_hydrolase_fold"/>
</dbReference>